<sequence length="743" mass="77390">MTGHVKVWDVAALVAAPTPPPPPPQRRNVPTKKEPAAARRGGGKGRGFDEALHAMRPSPGQEGHSNLAALWSVALPMARVTSLSFSPNDSATFALACWDGKMALFLPAAPAQAAVLPPNASLCEASTNAATAGAPTSTVTAGGSGGGGDNDTGEGVGSKRAWKQVWREAAAPGKVGGGKGRENLEDQDGTFLCWCKASDASTTNVAVSTYCTTTGDYAKRPCGDPDEDERGSETTLPAPRNAAKEFPLPEPPREAYPPAMGPGIEVLAERGLGGRIGGAVSASRRDGVTQEPTAERYLIHGLAAGPGFVALYDSDLCLHVVSIAAMLSDTCVLPPPTPKIEVEALSGHPDEASPGASADAEASTPPRPTRNVTLVDNDHGLIAACVRRHSGPGSADAAAPPDGGLDLAITWRDASSGVETPDDGECVGQRTGENDRRLSFLPGELAGDYGGGDDDEGGVFCADVRWQRLALFTRETVLVYTRPAREKAGRKGHGTPCGNALGAGGWRAYAEYPIVHGVLLGGASTATSLSKSLPEAPEDLTDVHLLVVLGSNSQSSGDGPVLSIRSLRDRSVTCRCPLSSSSDDVGEAGAVARQPGTRVYASPGYGGGVFVVAAEGGSGECARIWRGSFDEVSCQLKMGSSRVITSYPWPEPEMLRLQGVAGPNCELILFKEVGAGSSAENRSNGDTSRSVRWWMTWPEPEIWKWVDAPALLGEEDLGVSDFVKIFQVEIEDAIRVHAQGPEA</sequence>
<dbReference type="OrthoDB" id="10328249at2759"/>
<feature type="region of interest" description="Disordered" evidence="1">
    <location>
        <begin position="218"/>
        <end position="251"/>
    </location>
</feature>
<feature type="region of interest" description="Disordered" evidence="1">
    <location>
        <begin position="129"/>
        <end position="159"/>
    </location>
</feature>
<reference evidence="2 3" key="1">
    <citation type="journal article" date="2010" name="Nature">
        <title>The Ectocarpus genome and the independent evolution of multicellularity in brown algae.</title>
        <authorList>
            <person name="Cock J.M."/>
            <person name="Sterck L."/>
            <person name="Rouze P."/>
            <person name="Scornet D."/>
            <person name="Allen A.E."/>
            <person name="Amoutzias G."/>
            <person name="Anthouard V."/>
            <person name="Artiguenave F."/>
            <person name="Aury J.M."/>
            <person name="Badger J.H."/>
            <person name="Beszteri B."/>
            <person name="Billiau K."/>
            <person name="Bonnet E."/>
            <person name="Bothwell J.H."/>
            <person name="Bowler C."/>
            <person name="Boyen C."/>
            <person name="Brownlee C."/>
            <person name="Carrano C.J."/>
            <person name="Charrier B."/>
            <person name="Cho G.Y."/>
            <person name="Coelho S.M."/>
            <person name="Collen J."/>
            <person name="Corre E."/>
            <person name="Da Silva C."/>
            <person name="Delage L."/>
            <person name="Delaroque N."/>
            <person name="Dittami S.M."/>
            <person name="Doulbeau S."/>
            <person name="Elias M."/>
            <person name="Farnham G."/>
            <person name="Gachon C.M."/>
            <person name="Gschloessl B."/>
            <person name="Heesch S."/>
            <person name="Jabbari K."/>
            <person name="Jubin C."/>
            <person name="Kawai H."/>
            <person name="Kimura K."/>
            <person name="Kloareg B."/>
            <person name="Kupper F.C."/>
            <person name="Lang D."/>
            <person name="Le Bail A."/>
            <person name="Leblanc C."/>
            <person name="Lerouge P."/>
            <person name="Lohr M."/>
            <person name="Lopez P.J."/>
            <person name="Martens C."/>
            <person name="Maumus F."/>
            <person name="Michel G."/>
            <person name="Miranda-Saavedra D."/>
            <person name="Morales J."/>
            <person name="Moreau H."/>
            <person name="Motomura T."/>
            <person name="Nagasato C."/>
            <person name="Napoli C.A."/>
            <person name="Nelson D.R."/>
            <person name="Nyvall-Collen P."/>
            <person name="Peters A.F."/>
            <person name="Pommier C."/>
            <person name="Potin P."/>
            <person name="Poulain J."/>
            <person name="Quesneville H."/>
            <person name="Read B."/>
            <person name="Rensing S.A."/>
            <person name="Ritter A."/>
            <person name="Rousvoal S."/>
            <person name="Samanta M."/>
            <person name="Samson G."/>
            <person name="Schroeder D.C."/>
            <person name="Segurens B."/>
            <person name="Strittmatter M."/>
            <person name="Tonon T."/>
            <person name="Tregear J.W."/>
            <person name="Valentin K."/>
            <person name="von Dassow P."/>
            <person name="Yamagishi T."/>
            <person name="Van de Peer Y."/>
            <person name="Wincker P."/>
        </authorList>
    </citation>
    <scope>NUCLEOTIDE SEQUENCE [LARGE SCALE GENOMIC DNA]</scope>
    <source>
        <strain evidence="3">Ec32 / CCAP1310/4</strain>
    </source>
</reference>
<evidence type="ECO:0000313" key="2">
    <source>
        <dbReference type="EMBL" id="CBN78042.1"/>
    </source>
</evidence>
<gene>
    <name evidence="2" type="ORF">Esi_0082_0070</name>
</gene>
<dbReference type="Proteomes" id="UP000002630">
    <property type="component" value="Linkage Group LG15"/>
</dbReference>
<feature type="compositionally biased region" description="Low complexity" evidence="1">
    <location>
        <begin position="129"/>
        <end position="141"/>
    </location>
</feature>
<name>D8LTD2_ECTSI</name>
<keyword evidence="3" id="KW-1185">Reference proteome</keyword>
<dbReference type="AlphaFoldDB" id="D8LTD2"/>
<organism evidence="2 3">
    <name type="scientific">Ectocarpus siliculosus</name>
    <name type="common">Brown alga</name>
    <name type="synonym">Conferva siliculosa</name>
    <dbReference type="NCBI Taxonomy" id="2880"/>
    <lineage>
        <taxon>Eukaryota</taxon>
        <taxon>Sar</taxon>
        <taxon>Stramenopiles</taxon>
        <taxon>Ochrophyta</taxon>
        <taxon>PX clade</taxon>
        <taxon>Phaeophyceae</taxon>
        <taxon>Ectocarpales</taxon>
        <taxon>Ectocarpaceae</taxon>
        <taxon>Ectocarpus</taxon>
    </lineage>
</organism>
<proteinExistence type="predicted"/>
<evidence type="ECO:0000256" key="1">
    <source>
        <dbReference type="SAM" id="MobiDB-lite"/>
    </source>
</evidence>
<accession>D8LTD2</accession>
<feature type="region of interest" description="Disordered" evidence="1">
    <location>
        <begin position="342"/>
        <end position="371"/>
    </location>
</feature>
<dbReference type="InParanoid" id="D8LTD2"/>
<feature type="region of interest" description="Disordered" evidence="1">
    <location>
        <begin position="13"/>
        <end position="51"/>
    </location>
</feature>
<feature type="compositionally biased region" description="Gly residues" evidence="1">
    <location>
        <begin position="142"/>
        <end position="156"/>
    </location>
</feature>
<dbReference type="EMBL" id="FN649740">
    <property type="protein sequence ID" value="CBN78042.1"/>
    <property type="molecule type" value="Genomic_DNA"/>
</dbReference>
<dbReference type="EMBL" id="FN649056">
    <property type="protein sequence ID" value="CBN78042.1"/>
    <property type="molecule type" value="Genomic_DNA"/>
</dbReference>
<evidence type="ECO:0000313" key="3">
    <source>
        <dbReference type="Proteomes" id="UP000002630"/>
    </source>
</evidence>
<protein>
    <submittedName>
        <fullName evidence="2">Uncharacterized protein</fullName>
    </submittedName>
</protein>